<dbReference type="InterPro" id="IPR050312">
    <property type="entry name" value="IolE/XylAMocC-like"/>
</dbReference>
<dbReference type="STRING" id="575540.Isop_1865"/>
<dbReference type="FunCoup" id="E8R214">
    <property type="interactions" value="45"/>
</dbReference>
<gene>
    <name evidence="2" type="ordered locus">Isop_1865</name>
</gene>
<dbReference type="InterPro" id="IPR013022">
    <property type="entry name" value="Xyl_isomerase-like_TIM-brl"/>
</dbReference>
<protein>
    <submittedName>
        <fullName evidence="2">Xylose isomerase domain-containing protein TIM barrel</fullName>
    </submittedName>
</protein>
<dbReference type="AlphaFoldDB" id="E8R214"/>
<dbReference type="Proteomes" id="UP000008631">
    <property type="component" value="Chromosome"/>
</dbReference>
<dbReference type="KEGG" id="ipa:Isop_1865"/>
<evidence type="ECO:0000313" key="2">
    <source>
        <dbReference type="EMBL" id="ADV62446.1"/>
    </source>
</evidence>
<feature type="domain" description="Xylose isomerase-like TIM barrel" evidence="1">
    <location>
        <begin position="73"/>
        <end position="321"/>
    </location>
</feature>
<dbReference type="HOGENOM" id="CLU_849352_0_0_0"/>
<dbReference type="InParanoid" id="E8R214"/>
<dbReference type="OrthoDB" id="9814946at2"/>
<reference key="1">
    <citation type="submission" date="2010-11" db="EMBL/GenBank/DDBJ databases">
        <title>The complete sequence of chromosome of Isophaera pallida ATCC 43644.</title>
        <authorList>
            <consortium name="US DOE Joint Genome Institute (JGI-PGF)"/>
            <person name="Lucas S."/>
            <person name="Copeland A."/>
            <person name="Lapidus A."/>
            <person name="Bruce D."/>
            <person name="Goodwin L."/>
            <person name="Pitluck S."/>
            <person name="Kyrpides N."/>
            <person name="Mavromatis K."/>
            <person name="Pagani I."/>
            <person name="Ivanova N."/>
            <person name="Saunders E."/>
            <person name="Brettin T."/>
            <person name="Detter J.C."/>
            <person name="Han C."/>
            <person name="Tapia R."/>
            <person name="Land M."/>
            <person name="Hauser L."/>
            <person name="Markowitz V."/>
            <person name="Cheng J.-F."/>
            <person name="Hugenholtz P."/>
            <person name="Woyke T."/>
            <person name="Wu D."/>
            <person name="Eisen J.A."/>
        </authorList>
    </citation>
    <scope>NUCLEOTIDE SEQUENCE</scope>
    <source>
        <strain>ATCC 43644</strain>
    </source>
</reference>
<organism evidence="2 3">
    <name type="scientific">Isosphaera pallida (strain ATCC 43644 / DSM 9630 / IS1B)</name>
    <dbReference type="NCBI Taxonomy" id="575540"/>
    <lineage>
        <taxon>Bacteria</taxon>
        <taxon>Pseudomonadati</taxon>
        <taxon>Planctomycetota</taxon>
        <taxon>Planctomycetia</taxon>
        <taxon>Isosphaerales</taxon>
        <taxon>Isosphaeraceae</taxon>
        <taxon>Isosphaera</taxon>
    </lineage>
</organism>
<dbReference type="EMBL" id="CP002353">
    <property type="protein sequence ID" value="ADV62446.1"/>
    <property type="molecule type" value="Genomic_DNA"/>
</dbReference>
<sequence>MSEHQTKLEHRRTWIKGAIVAAAGLTAGGLESREAAGSQVPTAHPSFATRPSARFCLNTSTIREAKLGLEAMVDLAARVGYDAIEPWINEIDAYRQSGGSLTDLRKRIEDAGLSIPSAIGFFDYLSDDPALRREGLETAKRSMELVAALGGTRIAAPPFRNTERDDLSPLAAAERYAALLEVGRGLGVTPMLEIWGFSRTFKRLGEAAHAAMETGHPDACILADVYHLRKGGSPFSTLGWLNGSRLPHFHINDYPAQPGPEGLADKDRVFPGDGVAPLGEIVRLLTANGFNGFWSLELFNPEYWRRDPEAVAREGLEKTRKAVLGTV</sequence>
<dbReference type="SUPFAM" id="SSF51658">
    <property type="entry name" value="Xylose isomerase-like"/>
    <property type="match status" value="1"/>
</dbReference>
<dbReference type="RefSeq" id="WP_013564734.1">
    <property type="nucleotide sequence ID" value="NC_014962.1"/>
</dbReference>
<evidence type="ECO:0000313" key="3">
    <source>
        <dbReference type="Proteomes" id="UP000008631"/>
    </source>
</evidence>
<dbReference type="eggNOG" id="COG1082">
    <property type="taxonomic scope" value="Bacteria"/>
</dbReference>
<dbReference type="Pfam" id="PF01261">
    <property type="entry name" value="AP_endonuc_2"/>
    <property type="match status" value="1"/>
</dbReference>
<proteinExistence type="predicted"/>
<keyword evidence="3" id="KW-1185">Reference proteome</keyword>
<name>E8R214_ISOPI</name>
<dbReference type="PROSITE" id="PS51318">
    <property type="entry name" value="TAT"/>
    <property type="match status" value="1"/>
</dbReference>
<accession>E8R214</accession>
<dbReference type="PANTHER" id="PTHR12110:SF48">
    <property type="entry name" value="BLL3656 PROTEIN"/>
    <property type="match status" value="1"/>
</dbReference>
<dbReference type="Gene3D" id="3.20.20.150">
    <property type="entry name" value="Divalent-metal-dependent TIM barrel enzymes"/>
    <property type="match status" value="1"/>
</dbReference>
<keyword evidence="2" id="KW-0413">Isomerase</keyword>
<reference evidence="2 3" key="2">
    <citation type="journal article" date="2011" name="Stand. Genomic Sci.">
        <title>Complete genome sequence of Isosphaera pallida type strain (IS1B).</title>
        <authorList>
            <consortium name="US DOE Joint Genome Institute (JGI-PGF)"/>
            <person name="Goker M."/>
            <person name="Cleland D."/>
            <person name="Saunders E."/>
            <person name="Lapidus A."/>
            <person name="Nolan M."/>
            <person name="Lucas S."/>
            <person name="Hammon N."/>
            <person name="Deshpande S."/>
            <person name="Cheng J.F."/>
            <person name="Tapia R."/>
            <person name="Han C."/>
            <person name="Goodwin L."/>
            <person name="Pitluck S."/>
            <person name="Liolios K."/>
            <person name="Pagani I."/>
            <person name="Ivanova N."/>
            <person name="Mavromatis K."/>
            <person name="Pati A."/>
            <person name="Chen A."/>
            <person name="Palaniappan K."/>
            <person name="Land M."/>
            <person name="Hauser L."/>
            <person name="Chang Y.J."/>
            <person name="Jeffries C.D."/>
            <person name="Detter J.C."/>
            <person name="Beck B."/>
            <person name="Woyke T."/>
            <person name="Bristow J."/>
            <person name="Eisen J.A."/>
            <person name="Markowitz V."/>
            <person name="Hugenholtz P."/>
            <person name="Kyrpides N.C."/>
            <person name="Klenk H.P."/>
        </authorList>
    </citation>
    <scope>NUCLEOTIDE SEQUENCE [LARGE SCALE GENOMIC DNA]</scope>
    <source>
        <strain evidence="3">ATCC 43644 / DSM 9630 / IS1B</strain>
    </source>
</reference>
<evidence type="ECO:0000259" key="1">
    <source>
        <dbReference type="Pfam" id="PF01261"/>
    </source>
</evidence>
<dbReference type="InterPro" id="IPR036237">
    <property type="entry name" value="Xyl_isomerase-like_sf"/>
</dbReference>
<dbReference type="InterPro" id="IPR006311">
    <property type="entry name" value="TAT_signal"/>
</dbReference>
<dbReference type="PANTHER" id="PTHR12110">
    <property type="entry name" value="HYDROXYPYRUVATE ISOMERASE"/>
    <property type="match status" value="1"/>
</dbReference>
<dbReference type="GO" id="GO:0016853">
    <property type="term" value="F:isomerase activity"/>
    <property type="evidence" value="ECO:0007669"/>
    <property type="project" value="UniProtKB-KW"/>
</dbReference>